<dbReference type="EMBL" id="SLUI01000006">
    <property type="protein sequence ID" value="TCL37364.1"/>
    <property type="molecule type" value="Genomic_DNA"/>
</dbReference>
<keyword evidence="2" id="KW-1185">Reference proteome</keyword>
<reference evidence="1 2" key="1">
    <citation type="submission" date="2019-03" db="EMBL/GenBank/DDBJ databases">
        <title>Genomic Encyclopedia of Type Strains, Phase IV (KMG-IV): sequencing the most valuable type-strain genomes for metagenomic binning, comparative biology and taxonomic classification.</title>
        <authorList>
            <person name="Goeker M."/>
        </authorList>
    </citation>
    <scope>NUCLEOTIDE SEQUENCE [LARGE SCALE GENOMIC DNA]</scope>
    <source>
        <strain evidence="1 2">DSM 15969</strain>
    </source>
</reference>
<evidence type="ECO:0000313" key="1">
    <source>
        <dbReference type="EMBL" id="TCL37364.1"/>
    </source>
</evidence>
<evidence type="ECO:0000313" key="2">
    <source>
        <dbReference type="Proteomes" id="UP000295063"/>
    </source>
</evidence>
<sequence length="80" mass="8130">MAIASMIIQPAANATERVATELSGLCGVTVNSITSKQEIIIVVEAASLNAVSEVAHAVEAISGVLGVFPSYITVADETAD</sequence>
<comment type="caution">
    <text evidence="1">The sequence shown here is derived from an EMBL/GenBank/DDBJ whole genome shotgun (WGS) entry which is preliminary data.</text>
</comment>
<dbReference type="RefSeq" id="WP_165898869.1">
    <property type="nucleotide sequence ID" value="NZ_DAIMLW010000004.1"/>
</dbReference>
<gene>
    <name evidence="1" type="ORF">EV210_106233</name>
</gene>
<dbReference type="Pfam" id="PF03927">
    <property type="entry name" value="NapD"/>
    <property type="match status" value="1"/>
</dbReference>
<accession>A0A4R1Q6B3</accession>
<name>A0A4R1Q6B3_9FIRM</name>
<dbReference type="AlphaFoldDB" id="A0A4R1Q6B3"/>
<proteinExistence type="predicted"/>
<protein>
    <submittedName>
        <fullName evidence="1">Periplasmic nitrate reductase chaperone NapD</fullName>
    </submittedName>
</protein>
<dbReference type="InterPro" id="IPR005623">
    <property type="entry name" value="Chaperone_NapD_NO3_reduct"/>
</dbReference>
<dbReference type="Proteomes" id="UP000295063">
    <property type="component" value="Unassembled WGS sequence"/>
</dbReference>
<dbReference type="Gene3D" id="3.30.70.920">
    <property type="match status" value="1"/>
</dbReference>
<organism evidence="1 2">
    <name type="scientific">Anaerospora hongkongensis</name>
    <dbReference type="NCBI Taxonomy" id="244830"/>
    <lineage>
        <taxon>Bacteria</taxon>
        <taxon>Bacillati</taxon>
        <taxon>Bacillota</taxon>
        <taxon>Negativicutes</taxon>
        <taxon>Selenomonadales</taxon>
        <taxon>Sporomusaceae</taxon>
        <taxon>Anaerospora</taxon>
    </lineage>
</organism>